<dbReference type="AlphaFoldDB" id="A0ABD7U4S3"/>
<evidence type="ECO:0000313" key="2">
    <source>
        <dbReference type="Proteomes" id="UP001156218"/>
    </source>
</evidence>
<evidence type="ECO:0000313" key="1">
    <source>
        <dbReference type="EMBL" id="UYU67286.1"/>
    </source>
</evidence>
<name>A0ABD7U4S3_BACT4</name>
<dbReference type="EMBL" id="CP083680">
    <property type="protein sequence ID" value="UYU67286.1"/>
    <property type="molecule type" value="Genomic_DNA"/>
</dbReference>
<proteinExistence type="predicted"/>
<gene>
    <name evidence="1" type="ORF">KQP68_03120</name>
</gene>
<reference evidence="1 2" key="1">
    <citation type="submission" date="2021-06" db="EMBL/GenBank/DDBJ databases">
        <title>Interrogation of the integrated mobile genetic elements in gut-associated Bacteroides with a consensus prediction approach.</title>
        <authorList>
            <person name="Campbell D.E."/>
            <person name="Leigh J.R."/>
            <person name="Kim T."/>
            <person name="England W."/>
            <person name="Whitaker R.J."/>
            <person name="Degnan P.H."/>
        </authorList>
    </citation>
    <scope>NUCLEOTIDE SEQUENCE [LARGE SCALE GENOMIC DNA]</scope>
    <source>
        <strain evidence="1 2">WAL8669</strain>
    </source>
</reference>
<dbReference type="Proteomes" id="UP001156218">
    <property type="component" value="Chromosome"/>
</dbReference>
<protein>
    <submittedName>
        <fullName evidence="1">Uncharacterized protein</fullName>
    </submittedName>
</protein>
<organism evidence="1 2">
    <name type="scientific">Bacteroides thetaiotaomicron</name>
    <dbReference type="NCBI Taxonomy" id="818"/>
    <lineage>
        <taxon>Bacteria</taxon>
        <taxon>Pseudomonadati</taxon>
        <taxon>Bacteroidota</taxon>
        <taxon>Bacteroidia</taxon>
        <taxon>Bacteroidales</taxon>
        <taxon>Bacteroidaceae</taxon>
        <taxon>Bacteroides</taxon>
    </lineage>
</organism>
<accession>A0ABD7U4S3</accession>
<sequence>MEAKELRLGNYVKLSKDHQYVGIKIPAGTICKVETIEPSSLYLQCHVNGGTFYGEVPISMVEPISLTEGLLLKCGFNVEYYEFQIKEQRLLTIEDFWILYNTRTNFYGVMRSNRVFKQIEYLNQLQNIYFNLTGIELEVIL</sequence>
<dbReference type="RefSeq" id="WP_195741126.1">
    <property type="nucleotide sequence ID" value="NZ_CP083680.1"/>
</dbReference>